<proteinExistence type="predicted"/>
<evidence type="ECO:0000259" key="1">
    <source>
        <dbReference type="Pfam" id="PF06985"/>
    </source>
</evidence>
<gene>
    <name evidence="2" type="ORF">M406DRAFT_242608</name>
</gene>
<accession>A0A9P4Y4R1</accession>
<name>A0A9P4Y4R1_CRYP1</name>
<dbReference type="RefSeq" id="XP_040777411.1">
    <property type="nucleotide sequence ID" value="XM_040916177.1"/>
</dbReference>
<dbReference type="PANTHER" id="PTHR24148:SF73">
    <property type="entry name" value="HET DOMAIN PROTEIN (AFU_ORTHOLOGUE AFUA_8G01020)"/>
    <property type="match status" value="1"/>
</dbReference>
<dbReference type="Pfam" id="PF06985">
    <property type="entry name" value="HET"/>
    <property type="match status" value="1"/>
</dbReference>
<dbReference type="PANTHER" id="PTHR24148">
    <property type="entry name" value="ANKYRIN REPEAT DOMAIN-CONTAINING PROTEIN 39 HOMOLOG-RELATED"/>
    <property type="match status" value="1"/>
</dbReference>
<dbReference type="InterPro" id="IPR010730">
    <property type="entry name" value="HET"/>
</dbReference>
<dbReference type="GeneID" id="63833306"/>
<protein>
    <submittedName>
        <fullName evidence="2">Heterokaryon incompatibility</fullName>
    </submittedName>
</protein>
<evidence type="ECO:0000313" key="3">
    <source>
        <dbReference type="Proteomes" id="UP000803844"/>
    </source>
</evidence>
<comment type="caution">
    <text evidence="2">The sequence shown here is derived from an EMBL/GenBank/DDBJ whole genome shotgun (WGS) entry which is preliminary data.</text>
</comment>
<dbReference type="Proteomes" id="UP000803844">
    <property type="component" value="Unassembled WGS sequence"/>
</dbReference>
<dbReference type="InterPro" id="IPR052895">
    <property type="entry name" value="HetReg/Transcr_Mod"/>
</dbReference>
<feature type="non-terminal residue" evidence="2">
    <location>
        <position position="189"/>
    </location>
</feature>
<dbReference type="AlphaFoldDB" id="A0A9P4Y4R1"/>
<feature type="domain" description="Heterokaryon incompatibility" evidence="1">
    <location>
        <begin position="21"/>
        <end position="180"/>
    </location>
</feature>
<keyword evidence="3" id="KW-1185">Reference proteome</keyword>
<dbReference type="EMBL" id="MU032347">
    <property type="protein sequence ID" value="KAF3766450.1"/>
    <property type="molecule type" value="Genomic_DNA"/>
</dbReference>
<dbReference type="OrthoDB" id="2157530at2759"/>
<organism evidence="2 3">
    <name type="scientific">Cryphonectria parasitica (strain ATCC 38755 / EP155)</name>
    <dbReference type="NCBI Taxonomy" id="660469"/>
    <lineage>
        <taxon>Eukaryota</taxon>
        <taxon>Fungi</taxon>
        <taxon>Dikarya</taxon>
        <taxon>Ascomycota</taxon>
        <taxon>Pezizomycotina</taxon>
        <taxon>Sordariomycetes</taxon>
        <taxon>Sordariomycetidae</taxon>
        <taxon>Diaporthales</taxon>
        <taxon>Cryphonectriaceae</taxon>
        <taxon>Cryphonectria-Endothia species complex</taxon>
        <taxon>Cryphonectria</taxon>
    </lineage>
</organism>
<feature type="non-terminal residue" evidence="2">
    <location>
        <position position="1"/>
    </location>
</feature>
<reference evidence="2" key="1">
    <citation type="journal article" date="2020" name="Phytopathology">
        <title>Genome sequence of the chestnut blight fungus Cryphonectria parasitica EP155: A fundamental resource for an archetypical invasive plant pathogen.</title>
        <authorList>
            <person name="Crouch J.A."/>
            <person name="Dawe A."/>
            <person name="Aerts A."/>
            <person name="Barry K."/>
            <person name="Churchill A.C.L."/>
            <person name="Grimwood J."/>
            <person name="Hillman B."/>
            <person name="Milgroom M.G."/>
            <person name="Pangilinan J."/>
            <person name="Smith M."/>
            <person name="Salamov A."/>
            <person name="Schmutz J."/>
            <person name="Yadav J."/>
            <person name="Grigoriev I.V."/>
            <person name="Nuss D."/>
        </authorList>
    </citation>
    <scope>NUCLEOTIDE SEQUENCE</scope>
    <source>
        <strain evidence="2">EP155</strain>
    </source>
</reference>
<evidence type="ECO:0000313" key="2">
    <source>
        <dbReference type="EMBL" id="KAF3766450.1"/>
    </source>
</evidence>
<sequence length="189" mass="21762">SSATPIQCTLETFDIGQCPPYVALSYTWGPPEVCETVIINGRPMQVRENLHAVLSVLRNKGNTCFSEDATRERNLVRQHFWIDAICINQQDLHERGHQVDLMAPIFSQAACVIAWLGPESRDSALAINVIRTGNPRTVDEVQVDQKVYVNEYSRDRHRIRSALFSLLARPYWRRMWIVQEFTLPRNLLL</sequence>